<gene>
    <name evidence="1" type="ordered locus">AM1_1778</name>
</gene>
<organism evidence="1 2">
    <name type="scientific">Acaryochloris marina (strain MBIC 11017)</name>
    <dbReference type="NCBI Taxonomy" id="329726"/>
    <lineage>
        <taxon>Bacteria</taxon>
        <taxon>Bacillati</taxon>
        <taxon>Cyanobacteriota</taxon>
        <taxon>Cyanophyceae</taxon>
        <taxon>Acaryochloridales</taxon>
        <taxon>Acaryochloridaceae</taxon>
        <taxon>Acaryochloris</taxon>
    </lineage>
</organism>
<dbReference type="EMBL" id="CP000828">
    <property type="protein sequence ID" value="ABW26800.1"/>
    <property type="molecule type" value="Genomic_DNA"/>
</dbReference>
<evidence type="ECO:0008006" key="3">
    <source>
        <dbReference type="Google" id="ProtNLM"/>
    </source>
</evidence>
<dbReference type="Proteomes" id="UP000000268">
    <property type="component" value="Chromosome"/>
</dbReference>
<dbReference type="HOGENOM" id="CLU_2930425_0_0_3"/>
<name>B0CCB5_ACAM1</name>
<proteinExistence type="predicted"/>
<protein>
    <recommendedName>
        <fullName evidence="3">Tyr recombinase domain-containing protein</fullName>
    </recommendedName>
</protein>
<dbReference type="SUPFAM" id="SSF56349">
    <property type="entry name" value="DNA breaking-rejoining enzymes"/>
    <property type="match status" value="1"/>
</dbReference>
<sequence>MKKAIAGIKQLLSWSPRDLCLFTLGINTAYRANELLSLRASQVRYLGVNGTDLSSIKQLA</sequence>
<dbReference type="GO" id="GO:0003677">
    <property type="term" value="F:DNA binding"/>
    <property type="evidence" value="ECO:0007669"/>
    <property type="project" value="InterPro"/>
</dbReference>
<dbReference type="RefSeq" id="WP_012162311.1">
    <property type="nucleotide sequence ID" value="NC_009925.1"/>
</dbReference>
<dbReference type="eggNOG" id="COG0582">
    <property type="taxonomic scope" value="Bacteria"/>
</dbReference>
<evidence type="ECO:0000313" key="1">
    <source>
        <dbReference type="EMBL" id="ABW26800.1"/>
    </source>
</evidence>
<evidence type="ECO:0000313" key="2">
    <source>
        <dbReference type="Proteomes" id="UP000000268"/>
    </source>
</evidence>
<dbReference type="InterPro" id="IPR011010">
    <property type="entry name" value="DNA_brk_join_enz"/>
</dbReference>
<dbReference type="KEGG" id="amr:AM1_1778"/>
<accession>B0CCB5</accession>
<reference evidence="1 2" key="1">
    <citation type="journal article" date="2008" name="Proc. Natl. Acad. Sci. U.S.A.">
        <title>Niche adaptation and genome expansion in the chlorophyll d-producing cyanobacterium Acaryochloris marina.</title>
        <authorList>
            <person name="Swingley W.D."/>
            <person name="Chen M."/>
            <person name="Cheung P.C."/>
            <person name="Conrad A.L."/>
            <person name="Dejesa L.C."/>
            <person name="Hao J."/>
            <person name="Honchak B.M."/>
            <person name="Karbach L.E."/>
            <person name="Kurdoglu A."/>
            <person name="Lahiri S."/>
            <person name="Mastrian S.D."/>
            <person name="Miyashita H."/>
            <person name="Page L."/>
            <person name="Ramakrishna P."/>
            <person name="Satoh S."/>
            <person name="Sattley W.M."/>
            <person name="Shimada Y."/>
            <person name="Taylor H.L."/>
            <person name="Tomo T."/>
            <person name="Tsuchiya T."/>
            <person name="Wang Z.T."/>
            <person name="Raymond J."/>
            <person name="Mimuro M."/>
            <person name="Blankenship R.E."/>
            <person name="Touchman J.W."/>
        </authorList>
    </citation>
    <scope>NUCLEOTIDE SEQUENCE [LARGE SCALE GENOMIC DNA]</scope>
    <source>
        <strain evidence="2">MBIC 11017</strain>
    </source>
</reference>
<dbReference type="AlphaFoldDB" id="B0CCB5"/>
<keyword evidence="2" id="KW-1185">Reference proteome</keyword>